<accession>A0ABZ0BBL1</accession>
<feature type="domain" description="CAAX prenyl protease 2/Lysostaphin resistance protein A-like" evidence="2">
    <location>
        <begin position="146"/>
        <end position="238"/>
    </location>
</feature>
<dbReference type="GO" id="GO:0016787">
    <property type="term" value="F:hydrolase activity"/>
    <property type="evidence" value="ECO:0007669"/>
    <property type="project" value="UniProtKB-KW"/>
</dbReference>
<keyword evidence="3" id="KW-0378">Hydrolase</keyword>
<feature type="transmembrane region" description="Helical" evidence="1">
    <location>
        <begin position="172"/>
        <end position="195"/>
    </location>
</feature>
<reference evidence="3 4" key="1">
    <citation type="submission" date="2023-09" db="EMBL/GenBank/DDBJ databases">
        <authorList>
            <person name="Rey-Velasco X."/>
        </authorList>
    </citation>
    <scope>NUCLEOTIDE SEQUENCE [LARGE SCALE GENOMIC DNA]</scope>
    <source>
        <strain evidence="3 4">W311</strain>
    </source>
</reference>
<evidence type="ECO:0000313" key="4">
    <source>
        <dbReference type="Proteomes" id="UP001302249"/>
    </source>
</evidence>
<evidence type="ECO:0000256" key="1">
    <source>
        <dbReference type="SAM" id="Phobius"/>
    </source>
</evidence>
<dbReference type="InterPro" id="IPR003675">
    <property type="entry name" value="Rce1/LyrA-like_dom"/>
</dbReference>
<keyword evidence="4" id="KW-1185">Reference proteome</keyword>
<evidence type="ECO:0000313" key="3">
    <source>
        <dbReference type="EMBL" id="WNO54645.1"/>
    </source>
</evidence>
<feature type="transmembrane region" description="Helical" evidence="1">
    <location>
        <begin position="280"/>
        <end position="300"/>
    </location>
</feature>
<dbReference type="Proteomes" id="UP001302249">
    <property type="component" value="Chromosome"/>
</dbReference>
<dbReference type="Pfam" id="PF02517">
    <property type="entry name" value="Rce1-like"/>
    <property type="match status" value="1"/>
</dbReference>
<feature type="transmembrane region" description="Helical" evidence="1">
    <location>
        <begin position="72"/>
        <end position="92"/>
    </location>
</feature>
<protein>
    <submittedName>
        <fullName evidence="3">CPBP family intramembrane glutamic endopeptidase</fullName>
        <ecNumber evidence="3">3.4.-.-</ecNumber>
    </submittedName>
</protein>
<sequence>MTQAIALGEKRVLQAGKLRWLRSLGWMLTLWLGSILLFGIFAAIGFRIMAAILEQPFSPDIMMRSIQEPGGLAAAFGLALGAVASLAGYALVVRLGEDRRASELALRPAWHELPGGLAVGAGMMAIAVAILGLGGWVDISAQPVTGIWGAIGLSVQSGAWEELAFRLIMFRLLWRAFGPWWALGISAFVFGLVHLSNPNASWFAALCIAVEAGVMLATFYILTGRAWVSVGVHAGWNFTQGWLFGAAVSGTGGFAGGPLLTQAREGAPEWLSGGAFGPEASLAGLIVGCGVGAALLWLAVRRGRLPAPAPRTGQ</sequence>
<feature type="transmembrane region" description="Helical" evidence="1">
    <location>
        <begin position="113"/>
        <end position="133"/>
    </location>
</feature>
<organism evidence="3 4">
    <name type="scientific">Stakelama saccharophila</name>
    <dbReference type="NCBI Taxonomy" id="3075605"/>
    <lineage>
        <taxon>Bacteria</taxon>
        <taxon>Pseudomonadati</taxon>
        <taxon>Pseudomonadota</taxon>
        <taxon>Alphaproteobacteria</taxon>
        <taxon>Sphingomonadales</taxon>
        <taxon>Sphingomonadaceae</taxon>
        <taxon>Stakelama</taxon>
    </lineage>
</organism>
<dbReference type="EC" id="3.4.-.-" evidence="3"/>
<proteinExistence type="predicted"/>
<evidence type="ECO:0000259" key="2">
    <source>
        <dbReference type="Pfam" id="PF02517"/>
    </source>
</evidence>
<dbReference type="PANTHER" id="PTHR39430:SF1">
    <property type="entry name" value="PROTEASE"/>
    <property type="match status" value="1"/>
</dbReference>
<keyword evidence="1" id="KW-1133">Transmembrane helix</keyword>
<dbReference type="EMBL" id="CP135076">
    <property type="protein sequence ID" value="WNO54645.1"/>
    <property type="molecule type" value="Genomic_DNA"/>
</dbReference>
<feature type="transmembrane region" description="Helical" evidence="1">
    <location>
        <begin position="201"/>
        <end position="222"/>
    </location>
</feature>
<name>A0ABZ0BBL1_9SPHN</name>
<feature type="transmembrane region" description="Helical" evidence="1">
    <location>
        <begin position="28"/>
        <end position="52"/>
    </location>
</feature>
<feature type="transmembrane region" description="Helical" evidence="1">
    <location>
        <begin position="242"/>
        <end position="260"/>
    </location>
</feature>
<dbReference type="PANTHER" id="PTHR39430">
    <property type="entry name" value="MEMBRANE-ASSOCIATED PROTEASE-RELATED"/>
    <property type="match status" value="1"/>
</dbReference>
<keyword evidence="1" id="KW-0472">Membrane</keyword>
<dbReference type="RefSeq" id="WP_313917366.1">
    <property type="nucleotide sequence ID" value="NZ_CP135076.1"/>
</dbReference>
<gene>
    <name evidence="3" type="ORF">RPR59_05170</name>
</gene>
<keyword evidence="1" id="KW-0812">Transmembrane</keyword>